<dbReference type="Pfam" id="PF03099">
    <property type="entry name" value="BPL_LplA_LipB"/>
    <property type="match status" value="1"/>
</dbReference>
<evidence type="ECO:0000313" key="7">
    <source>
        <dbReference type="EMBL" id="TCS78850.1"/>
    </source>
</evidence>
<keyword evidence="2 5" id="KW-0547">Nucleotide-binding</keyword>
<keyword evidence="1 5" id="KW-0436">Ligase</keyword>
<dbReference type="InterPro" id="IPR004408">
    <property type="entry name" value="Biotin_CoA_COase_ligase"/>
</dbReference>
<evidence type="ECO:0000313" key="8">
    <source>
        <dbReference type="Proteomes" id="UP000295726"/>
    </source>
</evidence>
<dbReference type="EMBL" id="SLZZ01000010">
    <property type="protein sequence ID" value="TCS78850.1"/>
    <property type="molecule type" value="Genomic_DNA"/>
</dbReference>
<protein>
    <recommendedName>
        <fullName evidence="5">Bifunctional ligase/repressor BirA</fullName>
    </recommendedName>
    <alternativeName>
        <fullName evidence="5">Biotin--[acetyl-CoA-carboxylase] ligase</fullName>
        <ecNumber evidence="5">6.3.4.15</ecNumber>
    </alternativeName>
    <alternativeName>
        <fullName evidence="5">Biotin--protein ligase</fullName>
    </alternativeName>
    <alternativeName>
        <fullName evidence="5">Biotin-[acetyl-CoA carboxylase] synthetase</fullName>
    </alternativeName>
</protein>
<dbReference type="InterPro" id="IPR030855">
    <property type="entry name" value="Bifunct_BirA"/>
</dbReference>
<dbReference type="PROSITE" id="PS51733">
    <property type="entry name" value="BPL_LPL_CATALYTIC"/>
    <property type="match status" value="1"/>
</dbReference>
<reference evidence="7 8" key="1">
    <citation type="submission" date="2019-03" db="EMBL/GenBank/DDBJ databases">
        <title>Genomic Encyclopedia of Type Strains, Phase IV (KMG-IV): sequencing the most valuable type-strain genomes for metagenomic binning, comparative biology and taxonomic classification.</title>
        <authorList>
            <person name="Goeker M."/>
        </authorList>
    </citation>
    <scope>NUCLEOTIDE SEQUENCE [LARGE SCALE GENOMIC DNA]</scope>
    <source>
        <strain evidence="7 8">DSM 29489</strain>
    </source>
</reference>
<keyword evidence="5" id="KW-0805">Transcription regulation</keyword>
<dbReference type="Gene3D" id="1.10.10.10">
    <property type="entry name" value="Winged helix-like DNA-binding domain superfamily/Winged helix DNA-binding domain"/>
    <property type="match status" value="1"/>
</dbReference>
<feature type="DNA-binding region" description="H-T-H motif" evidence="5">
    <location>
        <begin position="18"/>
        <end position="37"/>
    </location>
</feature>
<keyword evidence="5" id="KW-0678">Repressor</keyword>
<feature type="domain" description="BPL/LPL catalytic" evidence="6">
    <location>
        <begin position="76"/>
        <end position="255"/>
    </location>
</feature>
<sequence length="326" mass="36803">MKAQILKMLRESEGFVSGQQLCEVLRVSRTAVWKAVNQLKEEGYQIEAVRNRGYHMVDSPDILTREELISMMDTDWAGQKIYYFDEIDSTNTCAKQLGEQGASHGTLIVAEEQSAGRGRRGRTWESPAGSSIYMSILLRPEIPPVNAPMLTLAMGLSAAEGLQEYTSLDIQIKWPNDIILNRKKLAGILTEMSTEMDCINYVIIGTGINVNMKQLPAELAKKATSLRLETGRIMRRSEIIALIMKKFEKNYQLFMENGDLRRLQEEYNNLLITREKEVRIIESQEEYDAYALGINEKGELLVRESDGTTKAISSGEISVRGIYGYA</sequence>
<dbReference type="GO" id="GO:0004077">
    <property type="term" value="F:biotin--[biotin carboxyl-carrier protein] ligase activity"/>
    <property type="evidence" value="ECO:0007669"/>
    <property type="project" value="UniProtKB-UniRule"/>
</dbReference>
<dbReference type="Gene3D" id="2.30.30.100">
    <property type="match status" value="1"/>
</dbReference>
<evidence type="ECO:0000259" key="6">
    <source>
        <dbReference type="PROSITE" id="PS51733"/>
    </source>
</evidence>
<dbReference type="SUPFAM" id="SSF46785">
    <property type="entry name" value="Winged helix' DNA-binding domain"/>
    <property type="match status" value="1"/>
</dbReference>
<dbReference type="GO" id="GO:0005737">
    <property type="term" value="C:cytoplasm"/>
    <property type="evidence" value="ECO:0007669"/>
    <property type="project" value="TreeGrafter"/>
</dbReference>
<keyword evidence="5" id="KW-0238">DNA-binding</keyword>
<feature type="binding site" evidence="5">
    <location>
        <begin position="117"/>
        <end position="119"/>
    </location>
    <ligand>
        <name>biotin</name>
        <dbReference type="ChEBI" id="CHEBI:57586"/>
    </ligand>
</feature>
<dbReference type="InterPro" id="IPR036390">
    <property type="entry name" value="WH_DNA-bd_sf"/>
</dbReference>
<dbReference type="PANTHER" id="PTHR12835:SF5">
    <property type="entry name" value="BIOTIN--PROTEIN LIGASE"/>
    <property type="match status" value="1"/>
</dbReference>
<feature type="binding site" evidence="5">
    <location>
        <position position="184"/>
    </location>
    <ligand>
        <name>biotin</name>
        <dbReference type="ChEBI" id="CHEBI:57586"/>
    </ligand>
</feature>
<dbReference type="OrthoDB" id="9807064at2"/>
<proteinExistence type="inferred from homology"/>
<dbReference type="NCBIfam" id="TIGR00121">
    <property type="entry name" value="birA_ligase"/>
    <property type="match status" value="1"/>
</dbReference>
<evidence type="ECO:0000256" key="1">
    <source>
        <dbReference type="ARBA" id="ARBA00022598"/>
    </source>
</evidence>
<organism evidence="7 8">
    <name type="scientific">Muricomes intestini</name>
    <dbReference type="NCBI Taxonomy" id="1796634"/>
    <lineage>
        <taxon>Bacteria</taxon>
        <taxon>Bacillati</taxon>
        <taxon>Bacillota</taxon>
        <taxon>Clostridia</taxon>
        <taxon>Lachnospirales</taxon>
        <taxon>Lachnospiraceae</taxon>
        <taxon>Muricomes</taxon>
    </lineage>
</organism>
<comment type="catalytic activity">
    <reaction evidence="5">
        <text>biotin + L-lysyl-[protein] + ATP = N(6)-biotinyl-L-lysyl-[protein] + AMP + diphosphate + H(+)</text>
        <dbReference type="Rhea" id="RHEA:11756"/>
        <dbReference type="Rhea" id="RHEA-COMP:9752"/>
        <dbReference type="Rhea" id="RHEA-COMP:10505"/>
        <dbReference type="ChEBI" id="CHEBI:15378"/>
        <dbReference type="ChEBI" id="CHEBI:29969"/>
        <dbReference type="ChEBI" id="CHEBI:30616"/>
        <dbReference type="ChEBI" id="CHEBI:33019"/>
        <dbReference type="ChEBI" id="CHEBI:57586"/>
        <dbReference type="ChEBI" id="CHEBI:83144"/>
        <dbReference type="ChEBI" id="CHEBI:456215"/>
        <dbReference type="EC" id="6.3.4.15"/>
    </reaction>
</comment>
<name>A0A4R3K7I3_9FIRM</name>
<dbReference type="HAMAP" id="MF_00978">
    <property type="entry name" value="Bifunct_BirA"/>
    <property type="match status" value="1"/>
</dbReference>
<dbReference type="Gene3D" id="3.30.930.10">
    <property type="entry name" value="Bira Bifunctional Protein, Domain 2"/>
    <property type="match status" value="1"/>
</dbReference>
<evidence type="ECO:0000256" key="3">
    <source>
        <dbReference type="ARBA" id="ARBA00022840"/>
    </source>
</evidence>
<gene>
    <name evidence="5" type="primary">birA</name>
    <name evidence="7" type="ORF">EDD59_11062</name>
</gene>
<dbReference type="GO" id="GO:0003677">
    <property type="term" value="F:DNA binding"/>
    <property type="evidence" value="ECO:0007669"/>
    <property type="project" value="UniProtKB-UniRule"/>
</dbReference>
<comment type="function">
    <text evidence="5">Acts both as a biotin--[acetyl-CoA-carboxylase] ligase and a repressor.</text>
</comment>
<dbReference type="GO" id="GO:0016740">
    <property type="term" value="F:transferase activity"/>
    <property type="evidence" value="ECO:0007669"/>
    <property type="project" value="UniProtKB-ARBA"/>
</dbReference>
<evidence type="ECO:0000256" key="5">
    <source>
        <dbReference type="HAMAP-Rule" id="MF_00978"/>
    </source>
</evidence>
<comment type="caution">
    <text evidence="7">The sequence shown here is derived from an EMBL/GenBank/DDBJ whole genome shotgun (WGS) entry which is preliminary data.</text>
</comment>
<dbReference type="InterPro" id="IPR003142">
    <property type="entry name" value="BPL_C"/>
</dbReference>
<dbReference type="SUPFAM" id="SSF55681">
    <property type="entry name" value="Class II aaRS and biotin synthetases"/>
    <property type="match status" value="1"/>
</dbReference>
<dbReference type="Pfam" id="PF08279">
    <property type="entry name" value="HTH_11"/>
    <property type="match status" value="1"/>
</dbReference>
<dbReference type="GO" id="GO:0006355">
    <property type="term" value="P:regulation of DNA-templated transcription"/>
    <property type="evidence" value="ECO:0007669"/>
    <property type="project" value="UniProtKB-UniRule"/>
</dbReference>
<dbReference type="GO" id="GO:0005524">
    <property type="term" value="F:ATP binding"/>
    <property type="evidence" value="ECO:0007669"/>
    <property type="project" value="UniProtKB-UniRule"/>
</dbReference>
<dbReference type="CDD" id="cd16442">
    <property type="entry name" value="BPL"/>
    <property type="match status" value="1"/>
</dbReference>
<feature type="binding site" evidence="5">
    <location>
        <begin position="89"/>
        <end position="91"/>
    </location>
    <ligand>
        <name>biotin</name>
        <dbReference type="ChEBI" id="CHEBI:57586"/>
    </ligand>
</feature>
<comment type="similarity">
    <text evidence="5">Belongs to the biotin--protein ligase family.</text>
</comment>
<dbReference type="PANTHER" id="PTHR12835">
    <property type="entry name" value="BIOTIN PROTEIN LIGASE"/>
    <property type="match status" value="1"/>
</dbReference>
<evidence type="ECO:0000256" key="4">
    <source>
        <dbReference type="ARBA" id="ARBA00023267"/>
    </source>
</evidence>
<dbReference type="InterPro" id="IPR045864">
    <property type="entry name" value="aa-tRNA-synth_II/BPL/LPL"/>
</dbReference>
<evidence type="ECO:0000256" key="2">
    <source>
        <dbReference type="ARBA" id="ARBA00022741"/>
    </source>
</evidence>
<keyword evidence="5" id="KW-0804">Transcription</keyword>
<dbReference type="Proteomes" id="UP000295726">
    <property type="component" value="Unassembled WGS sequence"/>
</dbReference>
<dbReference type="Pfam" id="PF02237">
    <property type="entry name" value="BPL_C"/>
    <property type="match status" value="1"/>
</dbReference>
<dbReference type="InterPro" id="IPR013196">
    <property type="entry name" value="HTH_11"/>
</dbReference>
<keyword evidence="3 5" id="KW-0067">ATP-binding</keyword>
<dbReference type="GO" id="GO:0009249">
    <property type="term" value="P:protein lipoylation"/>
    <property type="evidence" value="ECO:0007669"/>
    <property type="project" value="UniProtKB-ARBA"/>
</dbReference>
<keyword evidence="4 5" id="KW-0092">Biotin</keyword>
<dbReference type="InterPro" id="IPR004143">
    <property type="entry name" value="BPL_LPL_catalytic"/>
</dbReference>
<dbReference type="InterPro" id="IPR036388">
    <property type="entry name" value="WH-like_DNA-bd_sf"/>
</dbReference>
<feature type="binding site" evidence="5">
    <location>
        <position position="113"/>
    </location>
    <ligand>
        <name>biotin</name>
        <dbReference type="ChEBI" id="CHEBI:57586"/>
    </ligand>
</feature>
<keyword evidence="8" id="KW-1185">Reference proteome</keyword>
<accession>A0A4R3K7I3</accession>
<dbReference type="RefSeq" id="WP_132380978.1">
    <property type="nucleotide sequence ID" value="NZ_SLZZ01000010.1"/>
</dbReference>
<dbReference type="SUPFAM" id="SSF50037">
    <property type="entry name" value="C-terminal domain of transcriptional repressors"/>
    <property type="match status" value="1"/>
</dbReference>
<dbReference type="AlphaFoldDB" id="A0A4R3K7I3"/>
<dbReference type="EC" id="6.3.4.15" evidence="5"/>
<dbReference type="InterPro" id="IPR008988">
    <property type="entry name" value="Transcriptional_repressor_C"/>
</dbReference>